<dbReference type="NCBIfam" id="TIGR01023">
    <property type="entry name" value="rpmG_bact"/>
    <property type="match status" value="1"/>
</dbReference>
<dbReference type="EMBL" id="LUKY01000032">
    <property type="protein sequence ID" value="OIZ94950.1"/>
    <property type="molecule type" value="Genomic_DNA"/>
</dbReference>
<organism evidence="6 7">
    <name type="scientific">Candidatus Rickettsiella isopodorum</name>
    <dbReference type="NCBI Taxonomy" id="1225476"/>
    <lineage>
        <taxon>Bacteria</taxon>
        <taxon>Pseudomonadati</taxon>
        <taxon>Pseudomonadota</taxon>
        <taxon>Gammaproteobacteria</taxon>
        <taxon>Legionellales</taxon>
        <taxon>Coxiellaceae</taxon>
        <taxon>Rickettsiella</taxon>
    </lineage>
</organism>
<sequence length="50" mass="6012">MRDKIKLKSTASAYYYTTSKNKKATPNKLKFKKYDPITRKHEVFEEDKIK</sequence>
<reference evidence="6 7" key="1">
    <citation type="submission" date="2016-03" db="EMBL/GenBank/DDBJ databases">
        <title>Comparative genomics of Rickettsiella.</title>
        <authorList>
            <person name="Chandler C."/>
            <person name="Wang Y."/>
        </authorList>
    </citation>
    <scope>NUCLEOTIDE SEQUENCE [LARGE SCALE GENOMIC DNA]</scope>
    <source>
        <strain evidence="6 7">RCFS May 2013</strain>
    </source>
</reference>
<dbReference type="AlphaFoldDB" id="A0A1J8NLL6"/>
<proteinExistence type="inferred from homology"/>
<dbReference type="HAMAP" id="MF_00294">
    <property type="entry name" value="Ribosomal_bL33"/>
    <property type="match status" value="1"/>
</dbReference>
<evidence type="ECO:0000256" key="2">
    <source>
        <dbReference type="ARBA" id="ARBA00022980"/>
    </source>
</evidence>
<dbReference type="InterPro" id="IPR038584">
    <property type="entry name" value="Ribosomal_bL33_sf"/>
</dbReference>
<evidence type="ECO:0000313" key="6">
    <source>
        <dbReference type="EMBL" id="OIZ94950.1"/>
    </source>
</evidence>
<keyword evidence="2 5" id="KW-0689">Ribosomal protein</keyword>
<dbReference type="GO" id="GO:0022625">
    <property type="term" value="C:cytosolic large ribosomal subunit"/>
    <property type="evidence" value="ECO:0007669"/>
    <property type="project" value="TreeGrafter"/>
</dbReference>
<accession>A0A1J8NLL6</accession>
<dbReference type="PANTHER" id="PTHR15238:SF1">
    <property type="entry name" value="LARGE RIBOSOMAL SUBUNIT PROTEIN BL33M"/>
    <property type="match status" value="1"/>
</dbReference>
<dbReference type="STRING" id="1225476.A1D18_02270"/>
<dbReference type="Gene3D" id="2.20.28.120">
    <property type="entry name" value="Ribosomal protein L33"/>
    <property type="match status" value="1"/>
</dbReference>
<evidence type="ECO:0000256" key="1">
    <source>
        <dbReference type="ARBA" id="ARBA00007596"/>
    </source>
</evidence>
<gene>
    <name evidence="5 6" type="primary">rpmG</name>
    <name evidence="6" type="ORF">A1D18_02270</name>
</gene>
<evidence type="ECO:0000256" key="3">
    <source>
        <dbReference type="ARBA" id="ARBA00023274"/>
    </source>
</evidence>
<keyword evidence="3 5" id="KW-0687">Ribonucleoprotein</keyword>
<dbReference type="OrthoDB" id="21586at2"/>
<name>A0A1J8NLL6_9COXI</name>
<dbReference type="NCBIfam" id="NF001860">
    <property type="entry name" value="PRK00595.1"/>
    <property type="match status" value="1"/>
</dbReference>
<dbReference type="Proteomes" id="UP000183924">
    <property type="component" value="Unassembled WGS sequence"/>
</dbReference>
<dbReference type="GO" id="GO:0006412">
    <property type="term" value="P:translation"/>
    <property type="evidence" value="ECO:0007669"/>
    <property type="project" value="UniProtKB-UniRule"/>
</dbReference>
<dbReference type="SUPFAM" id="SSF57829">
    <property type="entry name" value="Zn-binding ribosomal proteins"/>
    <property type="match status" value="1"/>
</dbReference>
<dbReference type="InterPro" id="IPR011332">
    <property type="entry name" value="Ribosomal_zn-bd"/>
</dbReference>
<evidence type="ECO:0000256" key="4">
    <source>
        <dbReference type="ARBA" id="ARBA00035176"/>
    </source>
</evidence>
<dbReference type="RefSeq" id="WP_071662210.1">
    <property type="nucleotide sequence ID" value="NZ_LUKY01000032.1"/>
</dbReference>
<comment type="similarity">
    <text evidence="1 5">Belongs to the bacterial ribosomal protein bL33 family.</text>
</comment>
<dbReference type="Pfam" id="PF00471">
    <property type="entry name" value="Ribosomal_L33"/>
    <property type="match status" value="1"/>
</dbReference>
<dbReference type="InterPro" id="IPR001705">
    <property type="entry name" value="Ribosomal_bL33"/>
</dbReference>
<dbReference type="PANTHER" id="PTHR15238">
    <property type="entry name" value="54S RIBOSOMAL PROTEIN L39, MITOCHONDRIAL"/>
    <property type="match status" value="1"/>
</dbReference>
<evidence type="ECO:0000313" key="7">
    <source>
        <dbReference type="Proteomes" id="UP000183924"/>
    </source>
</evidence>
<comment type="caution">
    <text evidence="6">The sequence shown here is derived from an EMBL/GenBank/DDBJ whole genome shotgun (WGS) entry which is preliminary data.</text>
</comment>
<protein>
    <recommendedName>
        <fullName evidence="4 5">Large ribosomal subunit protein bL33</fullName>
    </recommendedName>
</protein>
<dbReference type="GO" id="GO:0003735">
    <property type="term" value="F:structural constituent of ribosome"/>
    <property type="evidence" value="ECO:0007669"/>
    <property type="project" value="InterPro"/>
</dbReference>
<evidence type="ECO:0000256" key="5">
    <source>
        <dbReference type="HAMAP-Rule" id="MF_00294"/>
    </source>
</evidence>
<keyword evidence="7" id="KW-1185">Reference proteome</keyword>